<accession>A0A2A6CVS8</accession>
<reference evidence="3" key="1">
    <citation type="journal article" date="2008" name="Nat. Genet.">
        <title>The Pristionchus pacificus genome provides a unique perspective on nematode lifestyle and parasitism.</title>
        <authorList>
            <person name="Dieterich C."/>
            <person name="Clifton S.W."/>
            <person name="Schuster L.N."/>
            <person name="Chinwalla A."/>
            <person name="Delehaunty K."/>
            <person name="Dinkelacker I."/>
            <person name="Fulton L."/>
            <person name="Fulton R."/>
            <person name="Godfrey J."/>
            <person name="Minx P."/>
            <person name="Mitreva M."/>
            <person name="Roeseler W."/>
            <person name="Tian H."/>
            <person name="Witte H."/>
            <person name="Yang S.P."/>
            <person name="Wilson R.K."/>
            <person name="Sommer R.J."/>
        </authorList>
    </citation>
    <scope>NUCLEOTIDE SEQUENCE [LARGE SCALE GENOMIC DNA]</scope>
    <source>
        <strain evidence="3">PS312</strain>
    </source>
</reference>
<feature type="compositionally biased region" description="Polar residues" evidence="1">
    <location>
        <begin position="141"/>
        <end position="162"/>
    </location>
</feature>
<evidence type="ECO:0000256" key="1">
    <source>
        <dbReference type="SAM" id="MobiDB-lite"/>
    </source>
</evidence>
<proteinExistence type="predicted"/>
<sequence length="178" mass="20609">MGECHNVRIVVFDDRVRSKTITNQEELVELLDVCCVGEELEHGNRPDIEKIHNFDNRDTSDIDPLQRDKDTRAKIIEAPSIDMMMYIKHSANLVDLCVTANVTYLYTALLHIVHNLSAQFVTSILRSILVREPDQRRQNDRQQSGNNQKRIGTSKTRETQSLVPKPTKKLLQYYCKEE</sequence>
<evidence type="ECO:0000313" key="2">
    <source>
        <dbReference type="EnsemblMetazoa" id="PPA44104.1"/>
    </source>
</evidence>
<accession>A0A8R1V2D0</accession>
<evidence type="ECO:0000313" key="3">
    <source>
        <dbReference type="Proteomes" id="UP000005239"/>
    </source>
</evidence>
<dbReference type="AlphaFoldDB" id="A0A2A6CVS8"/>
<feature type="region of interest" description="Disordered" evidence="1">
    <location>
        <begin position="133"/>
        <end position="165"/>
    </location>
</feature>
<gene>
    <name evidence="2" type="primary">WBGene00282473</name>
</gene>
<dbReference type="Proteomes" id="UP000005239">
    <property type="component" value="Unassembled WGS sequence"/>
</dbReference>
<protein>
    <submittedName>
        <fullName evidence="2">Uncharacterized protein</fullName>
    </submittedName>
</protein>
<reference evidence="2" key="2">
    <citation type="submission" date="2022-06" db="UniProtKB">
        <authorList>
            <consortium name="EnsemblMetazoa"/>
        </authorList>
    </citation>
    <scope>IDENTIFICATION</scope>
    <source>
        <strain evidence="2">PS312</strain>
    </source>
</reference>
<dbReference type="EnsemblMetazoa" id="PPA44104.1">
    <property type="protein sequence ID" value="PPA44104.1"/>
    <property type="gene ID" value="WBGene00282473"/>
</dbReference>
<keyword evidence="3" id="KW-1185">Reference proteome</keyword>
<name>A0A2A6CVS8_PRIPA</name>
<organism evidence="2 3">
    <name type="scientific">Pristionchus pacificus</name>
    <name type="common">Parasitic nematode worm</name>
    <dbReference type="NCBI Taxonomy" id="54126"/>
    <lineage>
        <taxon>Eukaryota</taxon>
        <taxon>Metazoa</taxon>
        <taxon>Ecdysozoa</taxon>
        <taxon>Nematoda</taxon>
        <taxon>Chromadorea</taxon>
        <taxon>Rhabditida</taxon>
        <taxon>Rhabditina</taxon>
        <taxon>Diplogasteromorpha</taxon>
        <taxon>Diplogasteroidea</taxon>
        <taxon>Neodiplogasteridae</taxon>
        <taxon>Pristionchus</taxon>
    </lineage>
</organism>